<sequence length="246" mass="28184">MHPSLWWMTGDELMAWLGFSMSLFAVYWLFRPILPALGCRRNPKGPDDEASSQRQHGWILSGVTGAVLSVVGAVQCAEMLQLFLKEGTEHSAWEAFFNEYPAYITYAIVFFMAHCVVDTVVGTIWYPKAMDMASGYIHHAVYLYVCLYALRVCPRIFALFFIEEFPTLLLALGNWHHGLRNDNLFGGVFFVLRIVSHICMLLLTGWSRIELKIGLTLMTLTLGMHVMWMRTWCLKYGLCKRRPKAS</sequence>
<evidence type="ECO:0000313" key="3">
    <source>
        <dbReference type="EMBL" id="KAA0165533.1"/>
    </source>
</evidence>
<dbReference type="EMBL" id="VLTL01000003">
    <property type="protein sequence ID" value="KAA0172041.1"/>
    <property type="molecule type" value="Genomic_DNA"/>
</dbReference>
<evidence type="ECO:0000313" key="7">
    <source>
        <dbReference type="Proteomes" id="UP000325113"/>
    </source>
</evidence>
<keyword evidence="5" id="KW-1185">Reference proteome</keyword>
<reference evidence="5 6" key="1">
    <citation type="submission" date="2019-07" db="EMBL/GenBank/DDBJ databases">
        <title>Genomes of Cafeteria roenbergensis.</title>
        <authorList>
            <person name="Fischer M.G."/>
            <person name="Hackl T."/>
            <person name="Roman M."/>
        </authorList>
    </citation>
    <scope>NUCLEOTIDE SEQUENCE [LARGE SCALE GENOMIC DNA]</scope>
    <source>
        <strain evidence="2 5">BVI</strain>
        <strain evidence="3 7">Cflag</strain>
        <strain evidence="4 6">RCC970-E3</strain>
    </source>
</reference>
<feature type="transmembrane region" description="Helical" evidence="1">
    <location>
        <begin position="13"/>
        <end position="37"/>
    </location>
</feature>
<evidence type="ECO:0000313" key="5">
    <source>
        <dbReference type="Proteomes" id="UP000323011"/>
    </source>
</evidence>
<evidence type="ECO:0000256" key="1">
    <source>
        <dbReference type="SAM" id="Phobius"/>
    </source>
</evidence>
<organism evidence="4 6">
    <name type="scientific">Cafeteria roenbergensis</name>
    <name type="common">Marine flagellate</name>
    <dbReference type="NCBI Taxonomy" id="33653"/>
    <lineage>
        <taxon>Eukaryota</taxon>
        <taxon>Sar</taxon>
        <taxon>Stramenopiles</taxon>
        <taxon>Bigyra</taxon>
        <taxon>Opalozoa</taxon>
        <taxon>Bicosoecida</taxon>
        <taxon>Cafeteriaceae</taxon>
        <taxon>Cafeteria</taxon>
    </lineage>
</organism>
<keyword evidence="1" id="KW-0812">Transmembrane</keyword>
<accession>A0A5A8E833</accession>
<keyword evidence="1" id="KW-1133">Transmembrane helix</keyword>
<feature type="transmembrane region" description="Helical" evidence="1">
    <location>
        <begin position="213"/>
        <end position="234"/>
    </location>
</feature>
<dbReference type="AlphaFoldDB" id="A0A5A8E833"/>
<feature type="transmembrane region" description="Helical" evidence="1">
    <location>
        <begin position="58"/>
        <end position="83"/>
    </location>
</feature>
<feature type="transmembrane region" description="Helical" evidence="1">
    <location>
        <begin position="184"/>
        <end position="207"/>
    </location>
</feature>
<dbReference type="EMBL" id="VLTM01000012">
    <property type="protein sequence ID" value="KAA0165533.1"/>
    <property type="molecule type" value="Genomic_DNA"/>
</dbReference>
<proteinExistence type="predicted"/>
<dbReference type="EMBL" id="VLTN01000001">
    <property type="protein sequence ID" value="KAA0157622.1"/>
    <property type="molecule type" value="Genomic_DNA"/>
</dbReference>
<evidence type="ECO:0000313" key="4">
    <source>
        <dbReference type="EMBL" id="KAA0172041.1"/>
    </source>
</evidence>
<gene>
    <name evidence="4" type="ORF">FNF28_00358</name>
    <name evidence="2" type="ORF">FNF29_00198</name>
    <name evidence="3" type="ORF">FNF31_01878</name>
</gene>
<evidence type="ECO:0008006" key="8">
    <source>
        <dbReference type="Google" id="ProtNLM"/>
    </source>
</evidence>
<dbReference type="Proteomes" id="UP000325113">
    <property type="component" value="Unassembled WGS sequence"/>
</dbReference>
<evidence type="ECO:0000313" key="6">
    <source>
        <dbReference type="Proteomes" id="UP000324907"/>
    </source>
</evidence>
<dbReference type="Proteomes" id="UP000323011">
    <property type="component" value="Unassembled WGS sequence"/>
</dbReference>
<name>A0A5A8E833_CAFRO</name>
<evidence type="ECO:0000313" key="2">
    <source>
        <dbReference type="EMBL" id="KAA0157622.1"/>
    </source>
</evidence>
<dbReference type="Proteomes" id="UP000324907">
    <property type="component" value="Unassembled WGS sequence"/>
</dbReference>
<protein>
    <recommendedName>
        <fullName evidence="8">TLC domain-containing protein</fullName>
    </recommendedName>
</protein>
<keyword evidence="1" id="KW-0472">Membrane</keyword>
<dbReference type="OMA" id="MVHEWRS"/>
<comment type="caution">
    <text evidence="4">The sequence shown here is derived from an EMBL/GenBank/DDBJ whole genome shotgun (WGS) entry which is preliminary data.</text>
</comment>
<feature type="transmembrane region" description="Helical" evidence="1">
    <location>
        <begin position="103"/>
        <end position="126"/>
    </location>
</feature>